<dbReference type="InterPro" id="IPR038706">
    <property type="entry name" value="Type_VI_SciN-like_sf"/>
</dbReference>
<dbReference type="Gene3D" id="2.60.40.4150">
    <property type="entry name" value="Type VI secretion system, lipoprotein SciN"/>
    <property type="match status" value="1"/>
</dbReference>
<keyword evidence="2" id="KW-1185">Reference proteome</keyword>
<dbReference type="EMBL" id="AP025730">
    <property type="protein sequence ID" value="BDI04872.1"/>
    <property type="molecule type" value="Genomic_DNA"/>
</dbReference>
<dbReference type="NCBIfam" id="TIGR03352">
    <property type="entry name" value="VI_chp_3"/>
    <property type="match status" value="1"/>
</dbReference>
<dbReference type="InterPro" id="IPR017734">
    <property type="entry name" value="T6SS_SciN"/>
</dbReference>
<gene>
    <name evidence="1" type="ORF">CATMQ487_18420</name>
</gene>
<keyword evidence="1" id="KW-0449">Lipoprotein</keyword>
<organism evidence="1 2">
    <name type="scientific">Sphaerotilus microaerophilus</name>
    <dbReference type="NCBI Taxonomy" id="2914710"/>
    <lineage>
        <taxon>Bacteria</taxon>
        <taxon>Pseudomonadati</taxon>
        <taxon>Pseudomonadota</taxon>
        <taxon>Betaproteobacteria</taxon>
        <taxon>Burkholderiales</taxon>
        <taxon>Sphaerotilaceae</taxon>
        <taxon>Sphaerotilus</taxon>
    </lineage>
</organism>
<accession>A0ABN6PMT0</accession>
<sequence>MAALGLWALAGCASRGSGVVDAVIGQKLTRLGGVVQASTDVNPDLRRRPSPILLRLYELKAAAVFSNLDFMSLFQRDQAELGADVVAREEFILQPGESRKLDRTVDAQARFVGVFAAYRDLDRARWRALAPLKVGASQTWEIKADALGVSINPAR</sequence>
<dbReference type="PANTHER" id="PTHR37625:SF4">
    <property type="entry name" value="OUTER MEMBRANE LIPOPROTEIN"/>
    <property type="match status" value="1"/>
</dbReference>
<dbReference type="Proteomes" id="UP001057498">
    <property type="component" value="Chromosome"/>
</dbReference>
<evidence type="ECO:0000313" key="1">
    <source>
        <dbReference type="EMBL" id="BDI04872.1"/>
    </source>
</evidence>
<protein>
    <submittedName>
        <fullName evidence="1">Type VI secretion lipoprotein</fullName>
    </submittedName>
</protein>
<proteinExistence type="predicted"/>
<dbReference type="PANTHER" id="PTHR37625">
    <property type="entry name" value="OUTER MEMBRANE LIPOPROTEIN-RELATED"/>
    <property type="match status" value="1"/>
</dbReference>
<reference evidence="1" key="1">
    <citation type="submission" date="2022-04" db="EMBL/GenBank/DDBJ databases">
        <title>Whole genome sequence of Sphaerotilus sp. FB-5.</title>
        <authorList>
            <person name="Takeda M."/>
            <person name="Narihara S."/>
            <person name="Akimoto M."/>
            <person name="Akimoto R."/>
            <person name="Nishiyashiki S."/>
            <person name="Murakami T."/>
        </authorList>
    </citation>
    <scope>NUCLEOTIDE SEQUENCE</scope>
    <source>
        <strain evidence="1">FB-5</strain>
    </source>
</reference>
<dbReference type="Pfam" id="PF12790">
    <property type="entry name" value="T6SS-SciN"/>
    <property type="match status" value="1"/>
</dbReference>
<name>A0ABN6PMT0_9BURK</name>
<evidence type="ECO:0000313" key="2">
    <source>
        <dbReference type="Proteomes" id="UP001057498"/>
    </source>
</evidence>